<gene>
    <name evidence="1" type="ORF">FQA47_003013</name>
</gene>
<protein>
    <submittedName>
        <fullName evidence="1">Uncharacterized protein</fullName>
    </submittedName>
</protein>
<accession>A0A834CF73</accession>
<comment type="caution">
    <text evidence="1">The sequence shown here is derived from an EMBL/GenBank/DDBJ whole genome shotgun (WGS) entry which is preliminary data.</text>
</comment>
<reference evidence="1" key="1">
    <citation type="journal article" name="BMC Genomics">
        <title>Long-read sequencing and de novo genome assembly of marine medaka (Oryzias melastigma).</title>
        <authorList>
            <person name="Liang P."/>
            <person name="Saqib H.S.A."/>
            <person name="Ni X."/>
            <person name="Shen Y."/>
        </authorList>
    </citation>
    <scope>NUCLEOTIDE SEQUENCE</scope>
    <source>
        <strain evidence="1">Bigg-433</strain>
    </source>
</reference>
<organism evidence="1 2">
    <name type="scientific">Oryzias melastigma</name>
    <name type="common">Marine medaka</name>
    <dbReference type="NCBI Taxonomy" id="30732"/>
    <lineage>
        <taxon>Eukaryota</taxon>
        <taxon>Metazoa</taxon>
        <taxon>Chordata</taxon>
        <taxon>Craniata</taxon>
        <taxon>Vertebrata</taxon>
        <taxon>Euteleostomi</taxon>
        <taxon>Actinopterygii</taxon>
        <taxon>Neopterygii</taxon>
        <taxon>Teleostei</taxon>
        <taxon>Neoteleostei</taxon>
        <taxon>Acanthomorphata</taxon>
        <taxon>Ovalentaria</taxon>
        <taxon>Atherinomorphae</taxon>
        <taxon>Beloniformes</taxon>
        <taxon>Adrianichthyidae</taxon>
        <taxon>Oryziinae</taxon>
        <taxon>Oryzias</taxon>
    </lineage>
</organism>
<dbReference type="Proteomes" id="UP000646548">
    <property type="component" value="Unassembled WGS sequence"/>
</dbReference>
<dbReference type="AlphaFoldDB" id="A0A834CF73"/>
<name>A0A834CF73_ORYME</name>
<evidence type="ECO:0000313" key="2">
    <source>
        <dbReference type="Proteomes" id="UP000646548"/>
    </source>
</evidence>
<dbReference type="EMBL" id="WKFB01000231">
    <property type="protein sequence ID" value="KAF6730738.1"/>
    <property type="molecule type" value="Genomic_DNA"/>
</dbReference>
<sequence>MFPGTCGTRGGGAARGRSVFHLATSERKLKGGANGTASTRFNKSGGSLAAIGLKVFWSRLFGRAER</sequence>
<evidence type="ECO:0000313" key="1">
    <source>
        <dbReference type="EMBL" id="KAF6730738.1"/>
    </source>
</evidence>
<proteinExistence type="predicted"/>